<keyword evidence="2" id="KW-1185">Reference proteome</keyword>
<proteinExistence type="predicted"/>
<gene>
    <name evidence="1" type="ORF">DHETER_LOCUS7706</name>
</gene>
<comment type="caution">
    <text evidence="1">The sequence shown here is derived from an EMBL/GenBank/DDBJ whole genome shotgun (WGS) entry which is preliminary data.</text>
</comment>
<dbReference type="EMBL" id="CAJVPU010011241">
    <property type="protein sequence ID" value="CAG8612877.1"/>
    <property type="molecule type" value="Genomic_DNA"/>
</dbReference>
<evidence type="ECO:0000313" key="2">
    <source>
        <dbReference type="Proteomes" id="UP000789702"/>
    </source>
</evidence>
<reference evidence="1" key="1">
    <citation type="submission" date="2021-06" db="EMBL/GenBank/DDBJ databases">
        <authorList>
            <person name="Kallberg Y."/>
            <person name="Tangrot J."/>
            <person name="Rosling A."/>
        </authorList>
    </citation>
    <scope>NUCLEOTIDE SEQUENCE</scope>
    <source>
        <strain evidence="1">IL203A</strain>
    </source>
</reference>
<name>A0ACA9MUQ7_9GLOM</name>
<organism evidence="1 2">
    <name type="scientific">Dentiscutata heterogama</name>
    <dbReference type="NCBI Taxonomy" id="1316150"/>
    <lineage>
        <taxon>Eukaryota</taxon>
        <taxon>Fungi</taxon>
        <taxon>Fungi incertae sedis</taxon>
        <taxon>Mucoromycota</taxon>
        <taxon>Glomeromycotina</taxon>
        <taxon>Glomeromycetes</taxon>
        <taxon>Diversisporales</taxon>
        <taxon>Gigasporaceae</taxon>
        <taxon>Dentiscutata</taxon>
    </lineage>
</organism>
<evidence type="ECO:0000313" key="1">
    <source>
        <dbReference type="EMBL" id="CAG8612877.1"/>
    </source>
</evidence>
<dbReference type="Proteomes" id="UP000789702">
    <property type="component" value="Unassembled WGS sequence"/>
</dbReference>
<accession>A0ACA9MUQ7</accession>
<sequence length="535" mass="62572">MASTFIPIEEYNGEQKDFSLHDREQVTMIACSPNFKYIATWSDMNKSAVFWSIPDKFDKFDNQQQLKPKYKILLGNYKNYNKYKVYSNSDIEPFSNDKTFGDIKNYFTVSDDEFVAMPIERVEIERVRIERVEVKRDETESDKIERVKSKVVSKTEEKYCLKAVKKNASRVQIGIFNFVNGEYLSLNIPHSEIMVESLAFLDGNKLVMISKDPLYRIYIFTHEKNKFIHKSTIKVESYNEKIFLSNEKLFIYDKNLGSITKWDIDTLKFEEYFLFDNSFDVDNMKLSENGVLLFVYGTKRMGNLHKDPYPCISVYSADHGNKFTTYTYEKSCIIDTVYLIASDIGARLLIVFHKNDDQYHYSICDPFTPRIPGESYVNANYLFKDFEAERDKNFEYNHIVKSDKIVGFNSNGTLVIKKLIPDKSDTWISYLRETLNDSNSIFISSDSEKIKDLIRRADDKSKETTDKTVIDKSKKMVGKSTKDIGKSEETTAEVEKTYSKYFISWTLKYENNNKHIILTAKFKKDNKKDDEPKSD</sequence>
<feature type="non-terminal residue" evidence="1">
    <location>
        <position position="535"/>
    </location>
</feature>
<protein>
    <submittedName>
        <fullName evidence="1">15518_t:CDS:1</fullName>
    </submittedName>
</protein>